<keyword evidence="2" id="KW-0500">Molybdenum</keyword>
<dbReference type="InterPro" id="IPR036374">
    <property type="entry name" value="OxRdtase_Mopterin-bd_sf"/>
</dbReference>
<dbReference type="Proteomes" id="UP000317646">
    <property type="component" value="Unassembled WGS sequence"/>
</dbReference>
<keyword evidence="9" id="KW-1185">Reference proteome</keyword>
<dbReference type="PRINTS" id="PR00407">
    <property type="entry name" value="EUMOPTERIN"/>
</dbReference>
<reference evidence="8 9" key="1">
    <citation type="journal article" date="2019" name="Environ. Microbiol.">
        <title>Species interactions and distinct microbial communities in high Arctic permafrost affected cryosols are associated with the CH4 and CO2 gas fluxes.</title>
        <authorList>
            <person name="Altshuler I."/>
            <person name="Hamel J."/>
            <person name="Turney S."/>
            <person name="Magnuson E."/>
            <person name="Levesque R."/>
            <person name="Greer C."/>
            <person name="Whyte L.G."/>
        </authorList>
    </citation>
    <scope>NUCLEOTIDE SEQUENCE [LARGE SCALE GENOMIC DNA]</scope>
    <source>
        <strain evidence="8 9">S9.2P</strain>
    </source>
</reference>
<dbReference type="AlphaFoldDB" id="A0A502GAL8"/>
<gene>
    <name evidence="8" type="ORF">EAH73_22120</name>
</gene>
<proteinExistence type="predicted"/>
<dbReference type="EMBL" id="RCYZ01000015">
    <property type="protein sequence ID" value="TPG58702.1"/>
    <property type="molecule type" value="Genomic_DNA"/>
</dbReference>
<evidence type="ECO:0000259" key="6">
    <source>
        <dbReference type="Pfam" id="PF00174"/>
    </source>
</evidence>
<keyword evidence="4" id="KW-0560">Oxidoreductase</keyword>
<dbReference type="Pfam" id="PF00174">
    <property type="entry name" value="Oxidored_molyb"/>
    <property type="match status" value="1"/>
</dbReference>
<dbReference type="Gene3D" id="2.60.40.650">
    <property type="match status" value="1"/>
</dbReference>
<evidence type="ECO:0000256" key="2">
    <source>
        <dbReference type="ARBA" id="ARBA00022505"/>
    </source>
</evidence>
<organism evidence="8 9">
    <name type="scientific">Hymenobacter nivis</name>
    <dbReference type="NCBI Taxonomy" id="1850093"/>
    <lineage>
        <taxon>Bacteria</taxon>
        <taxon>Pseudomonadati</taxon>
        <taxon>Bacteroidota</taxon>
        <taxon>Cytophagia</taxon>
        <taxon>Cytophagales</taxon>
        <taxon>Hymenobacteraceae</taxon>
        <taxon>Hymenobacter</taxon>
    </lineage>
</organism>
<keyword evidence="3" id="KW-0479">Metal-binding</keyword>
<feature type="domain" description="Oxidoreductase molybdopterin-binding" evidence="6">
    <location>
        <begin position="82"/>
        <end position="259"/>
    </location>
</feature>
<dbReference type="RefSeq" id="WP_140469625.1">
    <property type="nucleotide sequence ID" value="NZ_RCYZ01000015.1"/>
</dbReference>
<dbReference type="Pfam" id="PF03404">
    <property type="entry name" value="Mo-co_dimer"/>
    <property type="match status" value="1"/>
</dbReference>
<comment type="cofactor">
    <cofactor evidence="1">
        <name>Mo-molybdopterin</name>
        <dbReference type="ChEBI" id="CHEBI:71302"/>
    </cofactor>
</comment>
<protein>
    <submittedName>
        <fullName evidence="8">Sulfite oxidase</fullName>
    </submittedName>
</protein>
<dbReference type="GO" id="GO:0043546">
    <property type="term" value="F:molybdopterin cofactor binding"/>
    <property type="evidence" value="ECO:0007669"/>
    <property type="project" value="TreeGrafter"/>
</dbReference>
<feature type="compositionally biased region" description="Low complexity" evidence="5">
    <location>
        <begin position="29"/>
        <end position="42"/>
    </location>
</feature>
<evidence type="ECO:0000256" key="1">
    <source>
        <dbReference type="ARBA" id="ARBA00001924"/>
    </source>
</evidence>
<name>A0A502GAL8_9BACT</name>
<dbReference type="CDD" id="cd02110">
    <property type="entry name" value="SO_family_Moco_dimer"/>
    <property type="match status" value="1"/>
</dbReference>
<sequence length="397" mass="43009">MQKTTNPLAEADAAPGAETSPRSVPDGPAPAAGPHGAAAPAANRSTFPGLITREREPMNLELPFPTLEEWLVPNNRFYVRSHFPIPALEATAWQLSIEGEVQNPLKIGYDELRKLPARTVTATLECAGNGRARLAPKAKGLLWEQGAVGNATWTGVPLAALLERAGVKTGALEVVVEGADQGTVADEPKSPGAIHFARSLPLAKARQPEVLVAYLMNGQPLAPEHGFPVRLVVPGWYGMASVKWLSKLTVSAVPYAGYWQTLEYAYWQRTHGLPTLTPVAEMQVKAEIARPALYEVVPAGQAYRVFGAAWTGESDVVRVDVSTDDGHTWQPAQLLDAAVPFAWRLWEFAWMPPVAPGRYTLRARATDGAGRTQPTGHDPDRRNYMINSITAVEIIVQ</sequence>
<dbReference type="InterPro" id="IPR008335">
    <property type="entry name" value="Mopterin_OxRdtase_euk"/>
</dbReference>
<dbReference type="GO" id="GO:0008482">
    <property type="term" value="F:sulfite oxidase activity"/>
    <property type="evidence" value="ECO:0007669"/>
    <property type="project" value="TreeGrafter"/>
</dbReference>
<evidence type="ECO:0000256" key="5">
    <source>
        <dbReference type="SAM" id="MobiDB-lite"/>
    </source>
</evidence>
<comment type="caution">
    <text evidence="8">The sequence shown here is derived from an EMBL/GenBank/DDBJ whole genome shotgun (WGS) entry which is preliminary data.</text>
</comment>
<dbReference type="InterPro" id="IPR000572">
    <property type="entry name" value="OxRdtase_Mopterin-bd_dom"/>
</dbReference>
<evidence type="ECO:0000313" key="9">
    <source>
        <dbReference type="Proteomes" id="UP000317646"/>
    </source>
</evidence>
<accession>A0A502GAL8</accession>
<dbReference type="SUPFAM" id="SSF56524">
    <property type="entry name" value="Oxidoreductase molybdopterin-binding domain"/>
    <property type="match status" value="1"/>
</dbReference>
<dbReference type="PANTHER" id="PTHR19372">
    <property type="entry name" value="SULFITE REDUCTASE"/>
    <property type="match status" value="1"/>
</dbReference>
<dbReference type="PANTHER" id="PTHR19372:SF7">
    <property type="entry name" value="SULFITE OXIDASE, MITOCHONDRIAL"/>
    <property type="match status" value="1"/>
</dbReference>
<feature type="region of interest" description="Disordered" evidence="5">
    <location>
        <begin position="1"/>
        <end position="43"/>
    </location>
</feature>
<evidence type="ECO:0000259" key="7">
    <source>
        <dbReference type="Pfam" id="PF03404"/>
    </source>
</evidence>
<evidence type="ECO:0000256" key="3">
    <source>
        <dbReference type="ARBA" id="ARBA00022723"/>
    </source>
</evidence>
<dbReference type="SUPFAM" id="SSF81296">
    <property type="entry name" value="E set domains"/>
    <property type="match status" value="1"/>
</dbReference>
<evidence type="ECO:0000256" key="4">
    <source>
        <dbReference type="ARBA" id="ARBA00023002"/>
    </source>
</evidence>
<dbReference type="OrthoDB" id="9778777at2"/>
<dbReference type="Gene3D" id="3.90.420.10">
    <property type="entry name" value="Oxidoreductase, molybdopterin-binding domain"/>
    <property type="match status" value="1"/>
</dbReference>
<dbReference type="GO" id="GO:0030151">
    <property type="term" value="F:molybdenum ion binding"/>
    <property type="evidence" value="ECO:0007669"/>
    <property type="project" value="InterPro"/>
</dbReference>
<evidence type="ECO:0000313" key="8">
    <source>
        <dbReference type="EMBL" id="TPG58702.1"/>
    </source>
</evidence>
<dbReference type="InterPro" id="IPR014756">
    <property type="entry name" value="Ig_E-set"/>
</dbReference>
<dbReference type="GO" id="GO:0006790">
    <property type="term" value="P:sulfur compound metabolic process"/>
    <property type="evidence" value="ECO:0007669"/>
    <property type="project" value="TreeGrafter"/>
</dbReference>
<feature type="domain" description="Moybdenum cofactor oxidoreductase dimerisation" evidence="7">
    <location>
        <begin position="279"/>
        <end position="377"/>
    </location>
</feature>
<dbReference type="InterPro" id="IPR005066">
    <property type="entry name" value="MoCF_OxRdtse_dimer"/>
</dbReference>
<dbReference type="GO" id="GO:0020037">
    <property type="term" value="F:heme binding"/>
    <property type="evidence" value="ECO:0007669"/>
    <property type="project" value="TreeGrafter"/>
</dbReference>